<comment type="caution">
    <text evidence="1">The sequence shown here is derived from an EMBL/GenBank/DDBJ whole genome shotgun (WGS) entry which is preliminary data.</text>
</comment>
<reference evidence="1 2" key="1">
    <citation type="journal article" date="2018" name="Syst. Appl. Microbiol.">
        <title>Corynebacterium heidelbergense sp. nov., isolated from the preen glands of Egyptian geese (Alopochen aegyptiacus).</title>
        <authorList>
            <person name="Braun M.S."/>
            <person name="Wang E."/>
            <person name="Zimmermann S."/>
            <person name="Wink M."/>
        </authorList>
    </citation>
    <scope>NUCLEOTIDE SEQUENCE [LARGE SCALE GENOMIC DNA]</scope>
    <source>
        <strain evidence="1 2">DSM 104638</strain>
    </source>
</reference>
<dbReference type="EMBL" id="PHQP01000006">
    <property type="protein sequence ID" value="RAV34744.1"/>
    <property type="molecule type" value="Genomic_DNA"/>
</dbReference>
<name>A0A364VDQ1_9CORY</name>
<accession>A0A364VDQ1</accession>
<dbReference type="Proteomes" id="UP000251047">
    <property type="component" value="Unassembled WGS sequence"/>
</dbReference>
<sequence>MTSKPVLALAAYPDDNPVADALGGRAFTVTLATDGTISREDACRILATALKESADRWRDELARDFFDGETEELDFLHEIFARPLRALDELETITFLEATKETDQ</sequence>
<evidence type="ECO:0000313" key="1">
    <source>
        <dbReference type="EMBL" id="RAV34744.1"/>
    </source>
</evidence>
<gene>
    <name evidence="1" type="ORF">CWC39_01465</name>
</gene>
<evidence type="ECO:0000313" key="2">
    <source>
        <dbReference type="Proteomes" id="UP000251047"/>
    </source>
</evidence>
<proteinExistence type="predicted"/>
<organism evidence="1 2">
    <name type="scientific">Corynebacterium heidelbergense</name>
    <dbReference type="NCBI Taxonomy" id="2055947"/>
    <lineage>
        <taxon>Bacteria</taxon>
        <taxon>Bacillati</taxon>
        <taxon>Actinomycetota</taxon>
        <taxon>Actinomycetes</taxon>
        <taxon>Mycobacteriales</taxon>
        <taxon>Corynebacteriaceae</taxon>
        <taxon>Corynebacterium</taxon>
    </lineage>
</organism>
<dbReference type="AlphaFoldDB" id="A0A364VDQ1"/>
<protein>
    <submittedName>
        <fullName evidence="1">Uncharacterized protein</fullName>
    </submittedName>
</protein>